<evidence type="ECO:0000259" key="15">
    <source>
        <dbReference type="Pfam" id="PF07715"/>
    </source>
</evidence>
<evidence type="ECO:0000256" key="11">
    <source>
        <dbReference type="PROSITE-ProRule" id="PRU01360"/>
    </source>
</evidence>
<sequence length="820" mass="90585">MYFFAQIVFFMFLLCSKRASGCYNINHSFSLFNSFCTLEKEVRVAYREKLPESAIVSGATHQPLNKSALKRLIPDMKAMKRSTLATLVNAALLSAVAGTSFSTIAAEQAPAVKKNQLEVIQVTARKRVENAQEVPVAVSALQGDSLDAYSSAGMDIRFMNAKIPSLSIESSFGRSFPRFYVRGLGNTDFDLNASQPVSLVVDEVVQENAILKGFPVFDVSRVEVLRGPQGTLFGRNTPAGLVKFDSVKPSQEFEGYGSVSYGSRGAVDFEGAVGGGLTDRLSTRVSVLWQDKDDYIDSRAPGFEQKDALGGYTDKAARIQFLYEGDDFTGLFNYHVRDMDGKPIAFFGNSIKPGTNDLVDGFENDVVYHDAASRATQQVESEGASLKLEWDFNNHTLTSISAWESAEIYSRADIDGAYETGFSSAESADGIPDHDQYTQELRLSSNFAGDINYQVGVFYFDEALTIENFSYDTFSSPAGNETGYVIQQQDTKAWAVFGSVDYTISDDLKVTAGLRYSDDEKEFSANRTQSPIGAGPLSSGLINVSDDHISWDISTSYKVNDDVNWYTRIANSFRAPSLQGRILYGNDVTTAETETVTSYETGIKSDVLDGQGRVNATVFYYTMNDQQLTAVGGGANFNRLLNVDKTTGYGFELDSEWVLSDELNATFNLSYNKTELKDDTLSIAAPSRPTLTITNPVVNGKVLLDGNSLPHAPEWISNFTLRYTKELADGEFFAYGDVSYRSKINFFLYESVEFEGKPLVETGLRAGYAWADGDYEYQVSAFVRNLFDEQQSIGGVDFNNNTVMVNEERYVGVEFKVNFF</sequence>
<feature type="domain" description="TonB-dependent receptor-like beta-barrel" evidence="14">
    <location>
        <begin position="360"/>
        <end position="786"/>
    </location>
</feature>
<keyword evidence="2 11" id="KW-0813">Transport</keyword>
<keyword evidence="17" id="KW-1185">Reference proteome</keyword>
<gene>
    <name evidence="16" type="ordered locus">PSHAa2180</name>
</gene>
<evidence type="ECO:0000256" key="8">
    <source>
        <dbReference type="ARBA" id="ARBA00023077"/>
    </source>
</evidence>
<keyword evidence="6" id="KW-0408">Iron</keyword>
<evidence type="ECO:0000313" key="17">
    <source>
        <dbReference type="Proteomes" id="UP000006843"/>
    </source>
</evidence>
<keyword evidence="16" id="KW-0675">Receptor</keyword>
<dbReference type="InterPro" id="IPR039426">
    <property type="entry name" value="TonB-dep_rcpt-like"/>
</dbReference>
<keyword evidence="3 11" id="KW-1134">Transmembrane beta strand</keyword>
<comment type="subcellular location">
    <subcellularLocation>
        <location evidence="1 11">Cell outer membrane</location>
        <topology evidence="1 11">Multi-pass membrane protein</topology>
    </subcellularLocation>
</comment>
<keyword evidence="7" id="KW-0406">Ion transport</keyword>
<evidence type="ECO:0000256" key="1">
    <source>
        <dbReference type="ARBA" id="ARBA00004571"/>
    </source>
</evidence>
<dbReference type="PANTHER" id="PTHR32552">
    <property type="entry name" value="FERRICHROME IRON RECEPTOR-RELATED"/>
    <property type="match status" value="1"/>
</dbReference>
<proteinExistence type="inferred from homology"/>
<evidence type="ECO:0000256" key="13">
    <source>
        <dbReference type="SAM" id="SignalP"/>
    </source>
</evidence>
<dbReference type="InterPro" id="IPR000531">
    <property type="entry name" value="Beta-barrel_TonB"/>
</dbReference>
<dbReference type="STRING" id="326442.PSHAa2180"/>
<evidence type="ECO:0000256" key="6">
    <source>
        <dbReference type="ARBA" id="ARBA00023004"/>
    </source>
</evidence>
<evidence type="ECO:0000259" key="14">
    <source>
        <dbReference type="Pfam" id="PF00593"/>
    </source>
</evidence>
<keyword evidence="4" id="KW-0410">Iron transport</keyword>
<keyword evidence="10 11" id="KW-0998">Cell outer membrane</keyword>
<name>Q3IET5_PSET1</name>
<dbReference type="GO" id="GO:0009279">
    <property type="term" value="C:cell outer membrane"/>
    <property type="evidence" value="ECO:0007669"/>
    <property type="project" value="UniProtKB-SubCell"/>
</dbReference>
<feature type="domain" description="TonB-dependent receptor plug" evidence="15">
    <location>
        <begin position="131"/>
        <end position="240"/>
    </location>
</feature>
<dbReference type="GO" id="GO:0006826">
    <property type="term" value="P:iron ion transport"/>
    <property type="evidence" value="ECO:0007669"/>
    <property type="project" value="UniProtKB-KW"/>
</dbReference>
<comment type="similarity">
    <text evidence="11 12">Belongs to the TonB-dependent receptor family.</text>
</comment>
<dbReference type="InterPro" id="IPR012910">
    <property type="entry name" value="Plug_dom"/>
</dbReference>
<evidence type="ECO:0000256" key="7">
    <source>
        <dbReference type="ARBA" id="ARBA00023065"/>
    </source>
</evidence>
<keyword evidence="5 11" id="KW-0812">Transmembrane</keyword>
<dbReference type="EMBL" id="CR954246">
    <property type="protein sequence ID" value="CAI87236.1"/>
    <property type="molecule type" value="Genomic_DNA"/>
</dbReference>
<dbReference type="Gene3D" id="2.40.170.20">
    <property type="entry name" value="TonB-dependent receptor, beta-barrel domain"/>
    <property type="match status" value="1"/>
</dbReference>
<dbReference type="KEGG" id="pha:PSHAa2180"/>
<reference evidence="16 17" key="1">
    <citation type="journal article" date="2005" name="Genome Res.">
        <title>Coping with cold: the genome of the versatile marine Antarctica bacterium Pseudoalteromonas haloplanktis TAC125.</title>
        <authorList>
            <person name="Medigue C."/>
            <person name="Krin E."/>
            <person name="Pascal G."/>
            <person name="Barbe V."/>
            <person name="Bernsel A."/>
            <person name="Bertin P."/>
            <person name="Cheung F."/>
            <person name="Cruveiller S."/>
            <person name="Damico S."/>
            <person name="Duilio A."/>
            <person name="Fang G."/>
            <person name="Feller G."/>
            <person name="Mangenot S."/>
            <person name="Marino G."/>
            <person name="Nilsson J."/>
            <person name="Parilli E."/>
            <person name="Rocha E."/>
            <person name="Rouy Z."/>
            <person name="Sekowska A."/>
            <person name="Tutino M.L."/>
            <person name="Vallenet D."/>
            <person name="von Heijne G."/>
            <person name="Danchin A."/>
        </authorList>
    </citation>
    <scope>NUCLEOTIDE SEQUENCE [LARGE SCALE GENOMIC DNA]</scope>
    <source>
        <strain evidence="17">TAC 125</strain>
    </source>
</reference>
<dbReference type="Proteomes" id="UP000006843">
    <property type="component" value="Chromosome I"/>
</dbReference>
<feature type="signal peptide" evidence="13">
    <location>
        <begin position="1"/>
        <end position="21"/>
    </location>
</feature>
<evidence type="ECO:0000313" key="16">
    <source>
        <dbReference type="EMBL" id="CAI87236.1"/>
    </source>
</evidence>
<dbReference type="InterPro" id="IPR036942">
    <property type="entry name" value="Beta-barrel_TonB_sf"/>
</dbReference>
<dbReference type="PANTHER" id="PTHR32552:SF81">
    <property type="entry name" value="TONB-DEPENDENT OUTER MEMBRANE RECEPTOR"/>
    <property type="match status" value="1"/>
</dbReference>
<evidence type="ECO:0000256" key="9">
    <source>
        <dbReference type="ARBA" id="ARBA00023136"/>
    </source>
</evidence>
<evidence type="ECO:0000256" key="2">
    <source>
        <dbReference type="ARBA" id="ARBA00022448"/>
    </source>
</evidence>
<keyword evidence="8 12" id="KW-0798">TonB box</keyword>
<keyword evidence="9 11" id="KW-0472">Membrane</keyword>
<evidence type="ECO:0000256" key="3">
    <source>
        <dbReference type="ARBA" id="ARBA00022452"/>
    </source>
</evidence>
<keyword evidence="13" id="KW-0732">Signal</keyword>
<dbReference type="AlphaFoldDB" id="Q3IET5"/>
<evidence type="ECO:0000256" key="5">
    <source>
        <dbReference type="ARBA" id="ARBA00022692"/>
    </source>
</evidence>
<dbReference type="eggNOG" id="COG4771">
    <property type="taxonomic scope" value="Bacteria"/>
</dbReference>
<dbReference type="HOGENOM" id="CLU_008287_15_0_6"/>
<organism evidence="16 17">
    <name type="scientific">Pseudoalteromonas translucida (strain TAC 125)</name>
    <dbReference type="NCBI Taxonomy" id="326442"/>
    <lineage>
        <taxon>Bacteria</taxon>
        <taxon>Pseudomonadati</taxon>
        <taxon>Pseudomonadota</taxon>
        <taxon>Gammaproteobacteria</taxon>
        <taxon>Alteromonadales</taxon>
        <taxon>Pseudoalteromonadaceae</taxon>
        <taxon>Pseudoalteromonas</taxon>
    </lineage>
</organism>
<evidence type="ECO:0000256" key="12">
    <source>
        <dbReference type="RuleBase" id="RU003357"/>
    </source>
</evidence>
<dbReference type="Pfam" id="PF00593">
    <property type="entry name" value="TonB_dep_Rec_b-barrel"/>
    <property type="match status" value="1"/>
</dbReference>
<dbReference type="SUPFAM" id="SSF56935">
    <property type="entry name" value="Porins"/>
    <property type="match status" value="1"/>
</dbReference>
<evidence type="ECO:0000256" key="4">
    <source>
        <dbReference type="ARBA" id="ARBA00022496"/>
    </source>
</evidence>
<dbReference type="PROSITE" id="PS52016">
    <property type="entry name" value="TONB_DEPENDENT_REC_3"/>
    <property type="match status" value="1"/>
</dbReference>
<protein>
    <submittedName>
        <fullName evidence="16">TonB-dependent receptor</fullName>
    </submittedName>
</protein>
<accession>Q3IET5</accession>
<feature type="chain" id="PRO_5004225649" evidence="13">
    <location>
        <begin position="22"/>
        <end position="820"/>
    </location>
</feature>
<evidence type="ECO:0000256" key="10">
    <source>
        <dbReference type="ARBA" id="ARBA00023237"/>
    </source>
</evidence>
<dbReference type="Pfam" id="PF07715">
    <property type="entry name" value="Plug"/>
    <property type="match status" value="1"/>
</dbReference>